<evidence type="ECO:0000313" key="3">
    <source>
        <dbReference type="Proteomes" id="UP000316079"/>
    </source>
</evidence>
<evidence type="ECO:0000256" key="1">
    <source>
        <dbReference type="SAM" id="MobiDB-lite"/>
    </source>
</evidence>
<dbReference type="OrthoDB" id="539213at2759"/>
<proteinExistence type="predicted"/>
<reference evidence="2 3" key="1">
    <citation type="journal article" date="2019" name="Sci. Data">
        <title>Hybrid genome assembly and annotation of Danionella translucida.</title>
        <authorList>
            <person name="Kadobianskyi M."/>
            <person name="Schulze L."/>
            <person name="Schuelke M."/>
            <person name="Judkewitz B."/>
        </authorList>
    </citation>
    <scope>NUCLEOTIDE SEQUENCE [LARGE SCALE GENOMIC DNA]</scope>
    <source>
        <strain evidence="2 3">Bolton</strain>
    </source>
</reference>
<protein>
    <submittedName>
        <fullName evidence="2">Uncharacterized protein</fullName>
    </submittedName>
</protein>
<dbReference type="STRING" id="623744.A0A553QXN7"/>
<dbReference type="Proteomes" id="UP000316079">
    <property type="component" value="Unassembled WGS sequence"/>
</dbReference>
<comment type="caution">
    <text evidence="2">The sequence shown here is derived from an EMBL/GenBank/DDBJ whole genome shotgun (WGS) entry which is preliminary data.</text>
</comment>
<dbReference type="AlphaFoldDB" id="A0A553QXN7"/>
<keyword evidence="3" id="KW-1185">Reference proteome</keyword>
<name>A0A553QXN7_9TELE</name>
<dbReference type="EMBL" id="SRMA01025434">
    <property type="protein sequence ID" value="TRY94586.1"/>
    <property type="molecule type" value="Genomic_DNA"/>
</dbReference>
<accession>A0A553QXN7</accession>
<sequence length="135" mass="14987">MKTASDSSHIHFLFFQCHFLQEEVSLRRQSVILRSSRPQTERRSSTESLPLSESEQDDESGGSLGSAAVALDPLEKEWIFSAASAKLSVLTQLLKRDASLANKKVQILTLSCVRPPSKSPKPFAFPAQTRYNNGH</sequence>
<gene>
    <name evidence="2" type="ORF">DNTS_002188</name>
</gene>
<organism evidence="2 3">
    <name type="scientific">Danionella cerebrum</name>
    <dbReference type="NCBI Taxonomy" id="2873325"/>
    <lineage>
        <taxon>Eukaryota</taxon>
        <taxon>Metazoa</taxon>
        <taxon>Chordata</taxon>
        <taxon>Craniata</taxon>
        <taxon>Vertebrata</taxon>
        <taxon>Euteleostomi</taxon>
        <taxon>Actinopterygii</taxon>
        <taxon>Neopterygii</taxon>
        <taxon>Teleostei</taxon>
        <taxon>Ostariophysi</taxon>
        <taxon>Cypriniformes</taxon>
        <taxon>Danionidae</taxon>
        <taxon>Danioninae</taxon>
        <taxon>Danionella</taxon>
    </lineage>
</organism>
<feature type="region of interest" description="Disordered" evidence="1">
    <location>
        <begin position="33"/>
        <end position="66"/>
    </location>
</feature>
<evidence type="ECO:0000313" key="2">
    <source>
        <dbReference type="EMBL" id="TRY94586.1"/>
    </source>
</evidence>